<keyword evidence="9" id="KW-0472">Membrane</keyword>
<dbReference type="GO" id="GO:0000139">
    <property type="term" value="C:Golgi membrane"/>
    <property type="evidence" value="ECO:0000318"/>
    <property type="project" value="GO_Central"/>
</dbReference>
<dbReference type="AlphaFoldDB" id="A0A8V0X2F7"/>
<dbReference type="GO" id="GO:0006493">
    <property type="term" value="P:protein O-linked glycosylation"/>
    <property type="evidence" value="ECO:0000318"/>
    <property type="project" value="GO_Central"/>
</dbReference>
<organism evidence="11 12">
    <name type="scientific">Gallus gallus</name>
    <name type="common">Chicken</name>
    <dbReference type="NCBI Taxonomy" id="9031"/>
    <lineage>
        <taxon>Eukaryota</taxon>
        <taxon>Metazoa</taxon>
        <taxon>Chordata</taxon>
        <taxon>Craniata</taxon>
        <taxon>Vertebrata</taxon>
        <taxon>Euteleostomi</taxon>
        <taxon>Archelosauria</taxon>
        <taxon>Archosauria</taxon>
        <taxon>Dinosauria</taxon>
        <taxon>Saurischia</taxon>
        <taxon>Theropoda</taxon>
        <taxon>Coelurosauria</taxon>
        <taxon>Aves</taxon>
        <taxon>Neognathae</taxon>
        <taxon>Galloanserae</taxon>
        <taxon>Galliformes</taxon>
        <taxon>Phasianidae</taxon>
        <taxon>Phasianinae</taxon>
        <taxon>Gallus</taxon>
    </lineage>
</organism>
<keyword evidence="12" id="KW-1185">Reference proteome</keyword>
<evidence type="ECO:0000256" key="8">
    <source>
        <dbReference type="ARBA" id="ARBA00023034"/>
    </source>
</evidence>
<protein>
    <recommendedName>
        <fullName evidence="10">Hexosyltransferase</fullName>
        <ecNumber evidence="10">2.4.1.-</ecNumber>
    </recommendedName>
</protein>
<evidence type="ECO:0000256" key="7">
    <source>
        <dbReference type="ARBA" id="ARBA00022989"/>
    </source>
</evidence>
<evidence type="ECO:0000313" key="12">
    <source>
        <dbReference type="Proteomes" id="UP000000539"/>
    </source>
</evidence>
<name>A0A8V0X2F7_CHICK</name>
<evidence type="ECO:0000256" key="3">
    <source>
        <dbReference type="ARBA" id="ARBA00022676"/>
    </source>
</evidence>
<dbReference type="PANTHER" id="PTHR11214">
    <property type="entry name" value="BETA-1,3-N-ACETYLGLUCOSAMINYLTRANSFERASE"/>
    <property type="match status" value="1"/>
</dbReference>
<keyword evidence="7" id="KW-1133">Transmembrane helix</keyword>
<comment type="subcellular location">
    <subcellularLocation>
        <location evidence="1 10">Golgi apparatus membrane</location>
        <topology evidence="1 10">Single-pass type II membrane protein</topology>
    </subcellularLocation>
</comment>
<reference evidence="11" key="1">
    <citation type="submission" date="2025-08" db="UniProtKB">
        <authorList>
            <consortium name="Ensembl"/>
        </authorList>
    </citation>
    <scope>IDENTIFICATION</scope>
    <source>
        <strain evidence="11">broiler</strain>
    </source>
</reference>
<evidence type="ECO:0000256" key="5">
    <source>
        <dbReference type="ARBA" id="ARBA00022692"/>
    </source>
</evidence>
<dbReference type="InterPro" id="IPR002659">
    <property type="entry name" value="Glyco_trans_31"/>
</dbReference>
<dbReference type="Gene3D" id="3.90.550.50">
    <property type="match status" value="1"/>
</dbReference>
<evidence type="ECO:0000256" key="10">
    <source>
        <dbReference type="RuleBase" id="RU363063"/>
    </source>
</evidence>
<evidence type="ECO:0000256" key="6">
    <source>
        <dbReference type="ARBA" id="ARBA00022968"/>
    </source>
</evidence>
<evidence type="ECO:0000256" key="1">
    <source>
        <dbReference type="ARBA" id="ARBA00004323"/>
    </source>
</evidence>
<evidence type="ECO:0000256" key="4">
    <source>
        <dbReference type="ARBA" id="ARBA00022679"/>
    </source>
</evidence>
<comment type="similarity">
    <text evidence="2 10">Belongs to the glycosyltransferase 31 family.</text>
</comment>
<dbReference type="GO" id="GO:0016758">
    <property type="term" value="F:hexosyltransferase activity"/>
    <property type="evidence" value="ECO:0007669"/>
    <property type="project" value="InterPro"/>
</dbReference>
<dbReference type="Proteomes" id="UP000000539">
    <property type="component" value="Unassembled WGS sequence"/>
</dbReference>
<dbReference type="PANTHER" id="PTHR11214:SF378">
    <property type="entry name" value="BETA-1,3-GALACTOSYLTRANSFERASE 4"/>
    <property type="match status" value="1"/>
</dbReference>
<accession>A0A8V0X2F7</accession>
<evidence type="ECO:0000256" key="2">
    <source>
        <dbReference type="ARBA" id="ARBA00008661"/>
    </source>
</evidence>
<sequence length="370" mass="39372">MGLHAVLWGSVQSCPMGLSAVLWGSVLPYGAPCSAMRLHEVSPMGLSAVLPYGAPCSPMGLSAVPMALRSAPRRSMQPYGAPLRPTALHAALWRSAPPHGAPCSPMALRSAPRRSMQPYGAPLRPTALHAALWRSAPPHGAPCSPMALRGRRAGSFRDSYSTLSQKTLLLLGWALRFCSAASFVLKADDDTFVHTPALVAHLRGPPAPPPIYYMGRVHDGVRPRRDPRGRHHVPEALYPEPSFPPYCSGSAYALSMGAVRLVLDAAPRTPKVTPEDVFVGLCAHRAGIAPRHVERMGGGARFPDDPCCYGGVLLSAHRVGPDGMRRAWGYVGGWGGWEGGREGRGPCGVMQWLGGVLRCRALALLSGGWG</sequence>
<keyword evidence="3 10" id="KW-0328">Glycosyltransferase</keyword>
<dbReference type="Pfam" id="PF01762">
    <property type="entry name" value="Galactosyl_T"/>
    <property type="match status" value="1"/>
</dbReference>
<dbReference type="EC" id="2.4.1.-" evidence="10"/>
<reference evidence="11" key="2">
    <citation type="submission" date="2025-09" db="UniProtKB">
        <authorList>
            <consortium name="Ensembl"/>
        </authorList>
    </citation>
    <scope>IDENTIFICATION</scope>
    <source>
        <strain evidence="11">broiler</strain>
    </source>
</reference>
<evidence type="ECO:0000313" key="11">
    <source>
        <dbReference type="Ensembl" id="ENSGALP00010000196.1"/>
    </source>
</evidence>
<keyword evidence="6" id="KW-0735">Signal-anchor</keyword>
<evidence type="ECO:0000256" key="9">
    <source>
        <dbReference type="ARBA" id="ARBA00023136"/>
    </source>
</evidence>
<dbReference type="Ensembl" id="ENSGALT00010000365.1">
    <property type="protein sequence ID" value="ENSGALP00010000196.1"/>
    <property type="gene ID" value="ENSGALG00010000188.1"/>
</dbReference>
<dbReference type="GeneTree" id="ENSGT00940000161798"/>
<keyword evidence="8 10" id="KW-0333">Golgi apparatus</keyword>
<proteinExistence type="inferred from homology"/>
<keyword evidence="4" id="KW-0808">Transferase</keyword>
<dbReference type="GO" id="GO:0016757">
    <property type="term" value="F:glycosyltransferase activity"/>
    <property type="evidence" value="ECO:0000318"/>
    <property type="project" value="GO_Central"/>
</dbReference>
<keyword evidence="5" id="KW-0812">Transmembrane</keyword>